<dbReference type="Proteomes" id="UP000315700">
    <property type="component" value="Chromosome"/>
</dbReference>
<dbReference type="InParanoid" id="A0A517SIR3"/>
<reference evidence="2 3" key="1">
    <citation type="submission" date="2019-02" db="EMBL/GenBank/DDBJ databases">
        <title>Deep-cultivation of Planctomycetes and their phenomic and genomic characterization uncovers novel biology.</title>
        <authorList>
            <person name="Wiegand S."/>
            <person name="Jogler M."/>
            <person name="Boedeker C."/>
            <person name="Pinto D."/>
            <person name="Vollmers J."/>
            <person name="Rivas-Marin E."/>
            <person name="Kohn T."/>
            <person name="Peeters S.H."/>
            <person name="Heuer A."/>
            <person name="Rast P."/>
            <person name="Oberbeckmann S."/>
            <person name="Bunk B."/>
            <person name="Jeske O."/>
            <person name="Meyerdierks A."/>
            <person name="Storesund J.E."/>
            <person name="Kallscheuer N."/>
            <person name="Luecker S."/>
            <person name="Lage O.M."/>
            <person name="Pohl T."/>
            <person name="Merkel B.J."/>
            <person name="Hornburger P."/>
            <person name="Mueller R.-W."/>
            <person name="Bruemmer F."/>
            <person name="Labrenz M."/>
            <person name="Spormann A.M."/>
            <person name="Op den Camp H."/>
            <person name="Overmann J."/>
            <person name="Amann R."/>
            <person name="Jetten M.S.M."/>
            <person name="Mascher T."/>
            <person name="Medema M.H."/>
            <person name="Devos D.P."/>
            <person name="Kaster A.-K."/>
            <person name="Ovreas L."/>
            <person name="Rohde M."/>
            <person name="Galperin M.Y."/>
            <person name="Jogler C."/>
        </authorList>
    </citation>
    <scope>NUCLEOTIDE SEQUENCE [LARGE SCALE GENOMIC DNA]</scope>
    <source>
        <strain evidence="2 3">Pan44</strain>
    </source>
</reference>
<organism evidence="2 3">
    <name type="scientific">Caulifigura coniformis</name>
    <dbReference type="NCBI Taxonomy" id="2527983"/>
    <lineage>
        <taxon>Bacteria</taxon>
        <taxon>Pseudomonadati</taxon>
        <taxon>Planctomycetota</taxon>
        <taxon>Planctomycetia</taxon>
        <taxon>Planctomycetales</taxon>
        <taxon>Planctomycetaceae</taxon>
        <taxon>Caulifigura</taxon>
    </lineage>
</organism>
<gene>
    <name evidence="2" type="ORF">Pan44_40510</name>
</gene>
<dbReference type="Pfam" id="PF12867">
    <property type="entry name" value="DinB_2"/>
    <property type="match status" value="1"/>
</dbReference>
<proteinExistence type="predicted"/>
<evidence type="ECO:0000313" key="3">
    <source>
        <dbReference type="Proteomes" id="UP000315700"/>
    </source>
</evidence>
<evidence type="ECO:0000313" key="2">
    <source>
        <dbReference type="EMBL" id="QDT56002.1"/>
    </source>
</evidence>
<keyword evidence="3" id="KW-1185">Reference proteome</keyword>
<dbReference type="InterPro" id="IPR034660">
    <property type="entry name" value="DinB/YfiT-like"/>
</dbReference>
<dbReference type="RefSeq" id="WP_197453498.1">
    <property type="nucleotide sequence ID" value="NZ_CP036271.1"/>
</dbReference>
<accession>A0A517SIR3</accession>
<evidence type="ECO:0000259" key="1">
    <source>
        <dbReference type="Pfam" id="PF12867"/>
    </source>
</evidence>
<dbReference type="EMBL" id="CP036271">
    <property type="protein sequence ID" value="QDT56002.1"/>
    <property type="molecule type" value="Genomic_DNA"/>
</dbReference>
<dbReference type="InterPro" id="IPR024775">
    <property type="entry name" value="DinB-like"/>
</dbReference>
<dbReference type="Gene3D" id="1.20.120.450">
    <property type="entry name" value="dinb family like domain"/>
    <property type="match status" value="1"/>
</dbReference>
<dbReference type="KEGG" id="ccos:Pan44_40510"/>
<name>A0A517SIR3_9PLAN</name>
<feature type="domain" description="DinB-like" evidence="1">
    <location>
        <begin position="15"/>
        <end position="146"/>
    </location>
</feature>
<dbReference type="AlphaFoldDB" id="A0A517SIR3"/>
<protein>
    <submittedName>
        <fullName evidence="2">DinB superfamily protein</fullName>
    </submittedName>
</protein>
<sequence>MSRTALIEAYLAGGETLRAAVAGLPRDQWTSLPGPGAWSILEVVCHLADSEALFTDRMKRVVVEERPPLIYADAAAFVAGLACPVRDLPEEVELLSAMRRQMARILEAQPESAWSRIGIHSRQGEQTLEQLLQKAIVHLEHHVGFIRRKREALVVM</sequence>
<dbReference type="SUPFAM" id="SSF109854">
    <property type="entry name" value="DinB/YfiT-like putative metalloenzymes"/>
    <property type="match status" value="1"/>
</dbReference>